<dbReference type="EMBL" id="NIOF01000002">
    <property type="protein sequence ID" value="OWQ91854.1"/>
    <property type="molecule type" value="Genomic_DNA"/>
</dbReference>
<keyword evidence="3" id="KW-0547">Nucleotide-binding</keyword>
<evidence type="ECO:0000313" key="8">
    <source>
        <dbReference type="EMBL" id="OWQ91854.1"/>
    </source>
</evidence>
<dbReference type="AlphaFoldDB" id="A0A246JGX0"/>
<keyword evidence="4 8" id="KW-0067">ATP-binding</keyword>
<evidence type="ECO:0000256" key="6">
    <source>
        <dbReference type="ARBA" id="ARBA00023136"/>
    </source>
</evidence>
<keyword evidence="1" id="KW-0813">Transport</keyword>
<dbReference type="InterPro" id="IPR012693">
    <property type="entry name" value="ABC_transpr_PhnC"/>
</dbReference>
<organism evidence="8 9">
    <name type="scientific">Roseateles aquatilis</name>
    <dbReference type="NCBI Taxonomy" id="431061"/>
    <lineage>
        <taxon>Bacteria</taxon>
        <taxon>Pseudomonadati</taxon>
        <taxon>Pseudomonadota</taxon>
        <taxon>Betaproteobacteria</taxon>
        <taxon>Burkholderiales</taxon>
        <taxon>Sphaerotilaceae</taxon>
        <taxon>Roseateles</taxon>
    </lineage>
</organism>
<proteinExistence type="predicted"/>
<dbReference type="OrthoDB" id="9802264at2"/>
<comment type="caution">
    <text evidence="8">The sequence shown here is derived from an EMBL/GenBank/DDBJ whole genome shotgun (WGS) entry which is preliminary data.</text>
</comment>
<dbReference type="CDD" id="cd03256">
    <property type="entry name" value="ABC_PhnC_transporter"/>
    <property type="match status" value="1"/>
</dbReference>
<accession>A0A246JGX0</accession>
<dbReference type="Gene3D" id="3.40.50.300">
    <property type="entry name" value="P-loop containing nucleotide triphosphate hydrolases"/>
    <property type="match status" value="1"/>
</dbReference>
<dbReference type="Proteomes" id="UP000197468">
    <property type="component" value="Unassembled WGS sequence"/>
</dbReference>
<keyword evidence="2" id="KW-1003">Cell membrane</keyword>
<dbReference type="GO" id="GO:0005524">
    <property type="term" value="F:ATP binding"/>
    <property type="evidence" value="ECO:0007669"/>
    <property type="project" value="UniProtKB-KW"/>
</dbReference>
<sequence length="272" mass="29762">MIRIRGLSKRYGDFDALQGIDLDVAPGEFLVVLGPSGAGKSTLLRCINRLCEPSQGEIHIDGRRVSSDAGSLRSVRRQVAMIFQHYNVVPRLSVRKNVLTGRLGTMPSLLSWLQIFPRKDVDIAQECLRRVELAEKAELRTDTLSGGQKQRVGIARALAQQPKIILADEPVASLDPKTSRTVLRYLKQASQELGITVICNLHQIDYAREFGERIVGVSGGRIVFEGGPQGLTDEVLHRIYPGLDEGHRGQVLPPCGPESAPGVNGLMLEEAA</sequence>
<dbReference type="InterPro" id="IPR027417">
    <property type="entry name" value="P-loop_NTPase"/>
</dbReference>
<keyword evidence="9" id="KW-1185">Reference proteome</keyword>
<protein>
    <submittedName>
        <fullName evidence="8">Phosphonate ABC transporter ATP-binding protein</fullName>
    </submittedName>
</protein>
<evidence type="ECO:0000256" key="4">
    <source>
        <dbReference type="ARBA" id="ARBA00022840"/>
    </source>
</evidence>
<dbReference type="InterPro" id="IPR003439">
    <property type="entry name" value="ABC_transporter-like_ATP-bd"/>
</dbReference>
<dbReference type="GO" id="GO:0016020">
    <property type="term" value="C:membrane"/>
    <property type="evidence" value="ECO:0007669"/>
    <property type="project" value="InterPro"/>
</dbReference>
<reference evidence="8 9" key="1">
    <citation type="journal article" date="2008" name="Int. J. Syst. Evol. Microbiol.">
        <title>Description of Roseateles aquatilis sp. nov. and Roseateles terrae sp. nov., in the class Betaproteobacteria, and emended description of the genus Roseateles.</title>
        <authorList>
            <person name="Gomila M."/>
            <person name="Bowien B."/>
            <person name="Falsen E."/>
            <person name="Moore E.R."/>
            <person name="Lalucat J."/>
        </authorList>
    </citation>
    <scope>NUCLEOTIDE SEQUENCE [LARGE SCALE GENOMIC DNA]</scope>
    <source>
        <strain evidence="8 9">CCUG 48205</strain>
    </source>
</reference>
<dbReference type="Pfam" id="PF00005">
    <property type="entry name" value="ABC_tran"/>
    <property type="match status" value="1"/>
</dbReference>
<dbReference type="PANTHER" id="PTHR43166">
    <property type="entry name" value="AMINO ACID IMPORT ATP-BINDING PROTEIN"/>
    <property type="match status" value="1"/>
</dbReference>
<gene>
    <name evidence="8" type="primary">phnC</name>
    <name evidence="8" type="ORF">CDN99_05640</name>
</gene>
<dbReference type="SMART" id="SM00382">
    <property type="entry name" value="AAA"/>
    <property type="match status" value="1"/>
</dbReference>
<evidence type="ECO:0000256" key="1">
    <source>
        <dbReference type="ARBA" id="ARBA00022448"/>
    </source>
</evidence>
<keyword evidence="5" id="KW-1278">Translocase</keyword>
<dbReference type="NCBIfam" id="TIGR02315">
    <property type="entry name" value="ABC_phnC"/>
    <property type="match status" value="1"/>
</dbReference>
<dbReference type="PROSITE" id="PS00211">
    <property type="entry name" value="ABC_TRANSPORTER_1"/>
    <property type="match status" value="1"/>
</dbReference>
<keyword evidence="6" id="KW-0472">Membrane</keyword>
<dbReference type="PANTHER" id="PTHR43166:SF6">
    <property type="entry name" value="PHOSPHONATES IMPORT ATP-BINDING PROTEIN PHNC"/>
    <property type="match status" value="1"/>
</dbReference>
<feature type="domain" description="ABC transporter" evidence="7">
    <location>
        <begin position="2"/>
        <end position="244"/>
    </location>
</feature>
<evidence type="ECO:0000256" key="2">
    <source>
        <dbReference type="ARBA" id="ARBA00022475"/>
    </source>
</evidence>
<dbReference type="RefSeq" id="WP_088383525.1">
    <property type="nucleotide sequence ID" value="NZ_NIOF01000002.1"/>
</dbReference>
<dbReference type="SUPFAM" id="SSF52540">
    <property type="entry name" value="P-loop containing nucleoside triphosphate hydrolases"/>
    <property type="match status" value="1"/>
</dbReference>
<dbReference type="PROSITE" id="PS50893">
    <property type="entry name" value="ABC_TRANSPORTER_2"/>
    <property type="match status" value="1"/>
</dbReference>
<dbReference type="InterPro" id="IPR050086">
    <property type="entry name" value="MetN_ABC_transporter-like"/>
</dbReference>
<dbReference type="GO" id="GO:0015416">
    <property type="term" value="F:ABC-type phosphonate transporter activity"/>
    <property type="evidence" value="ECO:0007669"/>
    <property type="project" value="InterPro"/>
</dbReference>
<dbReference type="GO" id="GO:0016887">
    <property type="term" value="F:ATP hydrolysis activity"/>
    <property type="evidence" value="ECO:0007669"/>
    <property type="project" value="InterPro"/>
</dbReference>
<evidence type="ECO:0000256" key="5">
    <source>
        <dbReference type="ARBA" id="ARBA00022967"/>
    </source>
</evidence>
<evidence type="ECO:0000259" key="7">
    <source>
        <dbReference type="PROSITE" id="PS50893"/>
    </source>
</evidence>
<evidence type="ECO:0000256" key="3">
    <source>
        <dbReference type="ARBA" id="ARBA00022741"/>
    </source>
</evidence>
<dbReference type="InterPro" id="IPR003593">
    <property type="entry name" value="AAA+_ATPase"/>
</dbReference>
<name>A0A246JGX0_9BURK</name>
<dbReference type="InterPro" id="IPR017871">
    <property type="entry name" value="ABC_transporter-like_CS"/>
</dbReference>
<evidence type="ECO:0000313" key="9">
    <source>
        <dbReference type="Proteomes" id="UP000197468"/>
    </source>
</evidence>